<dbReference type="RefSeq" id="WP_120414055.1">
    <property type="nucleotide sequence ID" value="NZ_JANKMD010000021.1"/>
</dbReference>
<dbReference type="Gene3D" id="3.30.450.20">
    <property type="entry name" value="PAS domain"/>
    <property type="match status" value="1"/>
</dbReference>
<dbReference type="SUPFAM" id="SSF55781">
    <property type="entry name" value="GAF domain-like"/>
    <property type="match status" value="1"/>
</dbReference>
<dbReference type="PANTHER" id="PTHR43155:SF2">
    <property type="entry name" value="CYCLIC DI-GMP PHOSPHODIESTERASE PA4108"/>
    <property type="match status" value="1"/>
</dbReference>
<dbReference type="InterPro" id="IPR037522">
    <property type="entry name" value="HD_GYP_dom"/>
</dbReference>
<dbReference type="Pfam" id="PF08448">
    <property type="entry name" value="PAS_4"/>
    <property type="match status" value="1"/>
</dbReference>
<dbReference type="PROSITE" id="PS51832">
    <property type="entry name" value="HD_GYP"/>
    <property type="match status" value="1"/>
</dbReference>
<feature type="domain" description="HD-GYP" evidence="2">
    <location>
        <begin position="318"/>
        <end position="513"/>
    </location>
</feature>
<evidence type="ECO:0000313" key="6">
    <source>
        <dbReference type="Proteomes" id="UP000439123"/>
    </source>
</evidence>
<feature type="domain" description="PAC" evidence="1">
    <location>
        <begin position="81"/>
        <end position="145"/>
    </location>
</feature>
<evidence type="ECO:0000259" key="2">
    <source>
        <dbReference type="PROSITE" id="PS51832"/>
    </source>
</evidence>
<dbReference type="InterPro" id="IPR029016">
    <property type="entry name" value="GAF-like_dom_sf"/>
</dbReference>
<dbReference type="GO" id="GO:0008081">
    <property type="term" value="F:phosphoric diester hydrolase activity"/>
    <property type="evidence" value="ECO:0007669"/>
    <property type="project" value="UniProtKB-ARBA"/>
</dbReference>
<dbReference type="InterPro" id="IPR003018">
    <property type="entry name" value="GAF"/>
</dbReference>
<evidence type="ECO:0000313" key="3">
    <source>
        <dbReference type="EMBL" id="RKJ91340.1"/>
    </source>
</evidence>
<dbReference type="Gene3D" id="3.30.450.40">
    <property type="match status" value="1"/>
</dbReference>
<dbReference type="CDD" id="cd00130">
    <property type="entry name" value="PAS"/>
    <property type="match status" value="1"/>
</dbReference>
<dbReference type="CDD" id="cd00077">
    <property type="entry name" value="HDc"/>
    <property type="match status" value="1"/>
</dbReference>
<evidence type="ECO:0000313" key="4">
    <source>
        <dbReference type="EMBL" id="VXA84849.1"/>
    </source>
</evidence>
<dbReference type="SUPFAM" id="SSF55785">
    <property type="entry name" value="PYP-like sensor domain (PAS domain)"/>
    <property type="match status" value="1"/>
</dbReference>
<reference evidence="3 5" key="1">
    <citation type="submission" date="2018-09" db="EMBL/GenBank/DDBJ databases">
        <title>Genome sequencing of Aeromonas veronii MS-17-88.</title>
        <authorList>
            <person name="Tekedar H.C."/>
            <person name="Arick M.A."/>
            <person name="Hsu C.-Y."/>
            <person name="Thrash A."/>
            <person name="Karsi A."/>
            <person name="Lawrence M.L."/>
            <person name="Abdelhamed H."/>
        </authorList>
    </citation>
    <scope>NUCLEOTIDE SEQUENCE [LARGE SCALE GENOMIC DNA]</scope>
    <source>
        <strain evidence="3 5">MS 17-88</strain>
    </source>
</reference>
<dbReference type="AlphaFoldDB" id="A0A3A9IMZ8"/>
<dbReference type="InterPro" id="IPR013656">
    <property type="entry name" value="PAS_4"/>
</dbReference>
<gene>
    <name evidence="4" type="ORF">AERO8C_20073</name>
    <name evidence="3" type="ORF">D6R50_01610</name>
</gene>
<organism evidence="3 5">
    <name type="scientific">Aeromonas veronii</name>
    <dbReference type="NCBI Taxonomy" id="654"/>
    <lineage>
        <taxon>Bacteria</taxon>
        <taxon>Pseudomonadati</taxon>
        <taxon>Pseudomonadota</taxon>
        <taxon>Gammaproteobacteria</taxon>
        <taxon>Aeromonadales</taxon>
        <taxon>Aeromonadaceae</taxon>
        <taxon>Aeromonas</taxon>
    </lineage>
</organism>
<dbReference type="InterPro" id="IPR003607">
    <property type="entry name" value="HD/PDEase_dom"/>
</dbReference>
<protein>
    <submittedName>
        <fullName evidence="3">HD domain-containing protein</fullName>
    </submittedName>
    <submittedName>
        <fullName evidence="4">PAS domain S-box protein</fullName>
    </submittedName>
</protein>
<dbReference type="PROSITE" id="PS50113">
    <property type="entry name" value="PAC"/>
    <property type="match status" value="1"/>
</dbReference>
<dbReference type="EMBL" id="RAWX01000001">
    <property type="protein sequence ID" value="RKJ91340.1"/>
    <property type="molecule type" value="Genomic_DNA"/>
</dbReference>
<dbReference type="NCBIfam" id="TIGR00229">
    <property type="entry name" value="sensory_box"/>
    <property type="match status" value="1"/>
</dbReference>
<dbReference type="Pfam" id="PF13487">
    <property type="entry name" value="HD_5"/>
    <property type="match status" value="1"/>
</dbReference>
<reference evidence="4 6" key="2">
    <citation type="submission" date="2019-10" db="EMBL/GenBank/DDBJ databases">
        <authorList>
            <person name="Karimi E."/>
        </authorList>
    </citation>
    <scope>NUCLEOTIDE SEQUENCE [LARGE SCALE GENOMIC DNA]</scope>
    <source>
        <strain evidence="4">Aeromonas sp. 8C</strain>
    </source>
</reference>
<dbReference type="InterPro" id="IPR035965">
    <property type="entry name" value="PAS-like_dom_sf"/>
</dbReference>
<dbReference type="SUPFAM" id="SSF109604">
    <property type="entry name" value="HD-domain/PDEase-like"/>
    <property type="match status" value="1"/>
</dbReference>
<dbReference type="SMART" id="SM00471">
    <property type="entry name" value="HDc"/>
    <property type="match status" value="1"/>
</dbReference>
<dbReference type="PANTHER" id="PTHR43155">
    <property type="entry name" value="CYCLIC DI-GMP PHOSPHODIESTERASE PA4108-RELATED"/>
    <property type="match status" value="1"/>
</dbReference>
<dbReference type="InterPro" id="IPR000700">
    <property type="entry name" value="PAS-assoc_C"/>
</dbReference>
<evidence type="ECO:0000313" key="5">
    <source>
        <dbReference type="Proteomes" id="UP000281725"/>
    </source>
</evidence>
<accession>A0A653KZS4</accession>
<dbReference type="Gene3D" id="1.10.3210.10">
    <property type="entry name" value="Hypothetical protein af1432"/>
    <property type="match status" value="1"/>
</dbReference>
<dbReference type="EMBL" id="CABWLC010000012">
    <property type="protein sequence ID" value="VXA84849.1"/>
    <property type="molecule type" value="Genomic_DNA"/>
</dbReference>
<proteinExistence type="predicted"/>
<dbReference type="InterPro" id="IPR000014">
    <property type="entry name" value="PAS"/>
</dbReference>
<evidence type="ECO:0000259" key="1">
    <source>
        <dbReference type="PROSITE" id="PS50113"/>
    </source>
</evidence>
<dbReference type="Pfam" id="PF13492">
    <property type="entry name" value="GAF_3"/>
    <property type="match status" value="1"/>
</dbReference>
<name>A0A3A9IMZ8_AERVE</name>
<sequence>MSELLTSCALPHPLTDALPSSALLLTQVMDQLPYRVLLKDTRFSYIAGNRLLAADLALSPEALVGKNDCDFFPPELVQRYREDDARVMREGIHQHIEEPYLKGGEARWLSTTKFPLRDEAGVIVGVGVFFEDITEQKWQQEKLQQYTWTQQAISRAHHALLKPGDEPQLLQDICDAIAVDDRFPLVAVLQGQPELAQPPRIVAQAGSADASEQTLWLNDEALTQAILHQRRLNQVIFHERHHTGHHPLRSRLLIPLPLQEDLAGALIIHSDQPRLFSQEEEQLFIQLTDYLTYGLQARHTQQAYLRSQQEKIFHARQLELALEDALGAIAAVLEQRDPYTAGHQKHVAKLAQAIGRELRLEEKRLRGIYLGAMVHDIGKIQVPAEILTKPERLTPLEFELVKEHPAIGYLVLKDIDFPWPIARMIHQHHEYLDGSGYPQGLKGDEILLEARILTVADIVESMSSDRPYRAALGIPQAREQIIQMRGHQLDADVVDACLRILDRGDFIPQPLGKP</sequence>
<accession>A0A3A9IMZ8</accession>
<dbReference type="Proteomes" id="UP000439123">
    <property type="component" value="Unassembled WGS sequence"/>
</dbReference>
<dbReference type="Proteomes" id="UP000281725">
    <property type="component" value="Unassembled WGS sequence"/>
</dbReference>